<dbReference type="EMBL" id="HG670306">
    <property type="protein sequence ID" value="CDM86760.1"/>
    <property type="molecule type" value="Genomic_DNA"/>
</dbReference>
<keyword evidence="1" id="KW-1133">Transmembrane helix</keyword>
<protein>
    <submittedName>
        <fullName evidence="2">Uncharacterized protein</fullName>
    </submittedName>
</protein>
<evidence type="ECO:0000313" key="2">
    <source>
        <dbReference type="EMBL" id="CDM86760.1"/>
    </source>
</evidence>
<feature type="transmembrane region" description="Helical" evidence="1">
    <location>
        <begin position="603"/>
        <end position="624"/>
    </location>
</feature>
<organism evidence="2">
    <name type="scientific">Triticum aestivum</name>
    <name type="common">Wheat</name>
    <dbReference type="NCBI Taxonomy" id="4565"/>
    <lineage>
        <taxon>Eukaryota</taxon>
        <taxon>Viridiplantae</taxon>
        <taxon>Streptophyta</taxon>
        <taxon>Embryophyta</taxon>
        <taxon>Tracheophyta</taxon>
        <taxon>Spermatophyta</taxon>
        <taxon>Magnoliopsida</taxon>
        <taxon>Liliopsida</taxon>
        <taxon>Poales</taxon>
        <taxon>Poaceae</taxon>
        <taxon>BOP clade</taxon>
        <taxon>Pooideae</taxon>
        <taxon>Triticodae</taxon>
        <taxon>Triticeae</taxon>
        <taxon>Triticinae</taxon>
        <taxon>Triticum</taxon>
    </lineage>
</organism>
<sequence length="626" mass="69847">MEQGRGAAVAAHGDVVEGAETAADAVQEVAVVGGAGDAAPAVAGSVPAAADLVAQGVVGSDSIVADLVVTVSEASDKQVVDVNEEAAGNKRKLDIAGFDDPFDSDDNEEYNSGDEVEEWNHRSFIEHDAKKIREKGKAAYFKWGKFRMDELNGEIVCTVEKWCKLVAALSSGQRARVADTTLCSMLQIPSIKMRTLLIRYMIENFDASKSRLIIQEQVGEVTLGAVDVECIFNLENQGLSASDILIEEGEDMKERYLYWEKVHPVEGDCVYNPNFSVQPLMRNWTKGAATRRDQFDYDNGRGRGNVKRLLEKMNKSGVMYKPAAAVPSVDNDVDQEVDSSENALFSEIDEPEGVADELTPEIIDAAISFVELASSTDKNKGKKVYYSEGCGISLTSERIRPVIDAYMGHLELSVGHDRYLCPAWRYKFLVDRAIARDDPLPSSCNMDSALSKAGAVNRVTQEYTVRDKVRYVYVYRVEYENAHWMTVVMHMIKKEFQVLDSLYPMELTEKTVKALRMAITNDMRQANLITPGKYPDDDVTSEYVEWVDGEWDSKAKSVIKYLAMKNKKLETKITECEVEIKRNEKEKRAMVKMHKEILLYRDMILGFGGLMYLGLLATIIAVIVTK</sequence>
<keyword evidence="1" id="KW-0812">Transmembrane</keyword>
<accession>A0A080YTS8</accession>
<name>A0A080YTS8_WHEAT</name>
<keyword evidence="1" id="KW-0472">Membrane</keyword>
<evidence type="ECO:0000256" key="1">
    <source>
        <dbReference type="SAM" id="Phobius"/>
    </source>
</evidence>
<dbReference type="HOGENOM" id="CLU_437093_0_0_1"/>
<dbReference type="AlphaFoldDB" id="A0A080YTS8"/>
<proteinExistence type="predicted"/>
<reference evidence="2" key="1">
    <citation type="journal article" date="2014" name="Science">
        <title>Structural and functional partitioning of bread wheat chromosome 3B.</title>
        <authorList>
            <person name="Choulet F."/>
            <person name="Alberti A."/>
            <person name="Theil S."/>
            <person name="Glover N."/>
            <person name="Barbe V."/>
            <person name="Daron J."/>
            <person name="Pingault L."/>
            <person name="Sourdille P."/>
            <person name="Couloux A."/>
            <person name="Paux E."/>
            <person name="Leroy P."/>
            <person name="Mangenot S."/>
            <person name="Guilhot N."/>
            <person name="Le Gouis J."/>
            <person name="Balfourier F."/>
            <person name="Alaux M."/>
            <person name="Jamilloux V."/>
            <person name="Poulain J."/>
            <person name="Durand C."/>
            <person name="Bellec A."/>
            <person name="Gaspin C."/>
            <person name="Safar J."/>
            <person name="Dolezel J."/>
            <person name="Rogers J."/>
            <person name="Vandepoele K."/>
            <person name="Aury J.M."/>
            <person name="Mayer K."/>
            <person name="Berges H."/>
            <person name="Quesneville H."/>
            <person name="Wincker P."/>
            <person name="Feuillet C."/>
        </authorList>
    </citation>
    <scope>NUCLEOTIDE SEQUENCE</scope>
</reference>
<gene>
    <name evidence="2" type="ORF">TRAES_3BF025700070CFD_c1</name>
</gene>
<dbReference type="Gene3D" id="3.40.395.10">
    <property type="entry name" value="Adenoviral Proteinase, Chain A"/>
    <property type="match status" value="1"/>
</dbReference>